<dbReference type="RefSeq" id="XP_013249227.1">
    <property type="nucleotide sequence ID" value="XM_013393773.1"/>
</dbReference>
<protein>
    <submittedName>
        <fullName evidence="3">Uncharacterized protein</fullName>
    </submittedName>
</protein>
<sequence>MRAAPEAAWTAFRCFRGPLLLHRERSSSSSSCCCSFQQQALPYRWRPAPCSSSNGSSSTSSSIKGSSSSSSSSKICRKHDGVYPSLFCCSSSPSFGLPLTSFGWRSAAFVDLSVSDALQSQVRAATTSKKQQQQQQQQQQKQQQQQQQQQQQGLSEALCSALPEGVSCPPDYAGAAPSSSSSSNNNNDSSSSNNGDSSSSSSSSNDFLPAWALRSAAPAAEVLFLRVLPLAPLLVLSVGVHALPPMGLPLLARDCLSGLIAYAAALLTANAAVHVGLQLAEVGFPPQRQHRGFYNVGRLGLSLFFVVHSVLICGLVHQEPLHALYLSAASFLGLLGVDLLCTRKGCLPLW</sequence>
<reference evidence="3" key="2">
    <citation type="submission" date="2013-10" db="EMBL/GenBank/DDBJ databases">
        <authorList>
            <person name="Aslett M."/>
        </authorList>
    </citation>
    <scope>NUCLEOTIDE SEQUENCE</scope>
    <source>
        <strain evidence="3">Houghton</strain>
    </source>
</reference>
<evidence type="ECO:0000313" key="3">
    <source>
        <dbReference type="EMBL" id="CDI80878.1"/>
    </source>
</evidence>
<keyword evidence="2" id="KW-1133">Transmembrane helix</keyword>
<feature type="transmembrane region" description="Helical" evidence="2">
    <location>
        <begin position="298"/>
        <end position="317"/>
    </location>
</feature>
<reference evidence="3" key="1">
    <citation type="submission" date="2013-10" db="EMBL/GenBank/DDBJ databases">
        <title>Genomic analysis of the causative agents of coccidiosis in chickens.</title>
        <authorList>
            <person name="Reid A.J."/>
            <person name="Blake D."/>
            <person name="Billington K."/>
            <person name="Browne H."/>
            <person name="Dunn M."/>
            <person name="Hung S."/>
            <person name="Kawahara F."/>
            <person name="Miranda-Saavedra D."/>
            <person name="Mourier T."/>
            <person name="Nagra H."/>
            <person name="Otto T.D."/>
            <person name="Rawlings N."/>
            <person name="Sanchez A."/>
            <person name="Sanders M."/>
            <person name="Subramaniam C."/>
            <person name="Tay Y."/>
            <person name="Dear P."/>
            <person name="Doerig C."/>
            <person name="Gruber A."/>
            <person name="Parkinson J."/>
            <person name="Shirley M."/>
            <person name="Wan K.L."/>
            <person name="Berriman M."/>
            <person name="Tomley F."/>
            <person name="Pain A."/>
        </authorList>
    </citation>
    <scope>NUCLEOTIDE SEQUENCE</scope>
    <source>
        <strain evidence="3">Houghton</strain>
    </source>
</reference>
<accession>U6GNM0</accession>
<evidence type="ECO:0000256" key="2">
    <source>
        <dbReference type="SAM" id="Phobius"/>
    </source>
</evidence>
<evidence type="ECO:0000313" key="4">
    <source>
        <dbReference type="Proteomes" id="UP000018050"/>
    </source>
</evidence>
<feature type="region of interest" description="Disordered" evidence="1">
    <location>
        <begin position="52"/>
        <end position="73"/>
    </location>
</feature>
<name>U6GNM0_EIMAC</name>
<keyword evidence="4" id="KW-1185">Reference proteome</keyword>
<dbReference type="EMBL" id="HG671382">
    <property type="protein sequence ID" value="CDI80878.1"/>
    <property type="molecule type" value="Genomic_DNA"/>
</dbReference>
<keyword evidence="2" id="KW-0472">Membrane</keyword>
<dbReference type="Proteomes" id="UP000018050">
    <property type="component" value="Unassembled WGS sequence"/>
</dbReference>
<dbReference type="AlphaFoldDB" id="U6GNM0"/>
<evidence type="ECO:0000256" key="1">
    <source>
        <dbReference type="SAM" id="MobiDB-lite"/>
    </source>
</evidence>
<gene>
    <name evidence="3" type="ORF">EAH_00057050</name>
</gene>
<proteinExistence type="predicted"/>
<dbReference type="VEuPathDB" id="ToxoDB:EAH_00057050"/>
<dbReference type="OrthoDB" id="348566at2759"/>
<dbReference type="OMA" id="RQHRGFY"/>
<feature type="transmembrane region" description="Helical" evidence="2">
    <location>
        <begin position="256"/>
        <end position="277"/>
    </location>
</feature>
<keyword evidence="2" id="KW-0812">Transmembrane</keyword>
<feature type="region of interest" description="Disordered" evidence="1">
    <location>
        <begin position="170"/>
        <end position="201"/>
    </location>
</feature>
<feature type="transmembrane region" description="Helical" evidence="2">
    <location>
        <begin position="323"/>
        <end position="341"/>
    </location>
</feature>
<dbReference type="GeneID" id="25273775"/>
<organism evidence="3 4">
    <name type="scientific">Eimeria acervulina</name>
    <name type="common">Coccidian parasite</name>
    <dbReference type="NCBI Taxonomy" id="5801"/>
    <lineage>
        <taxon>Eukaryota</taxon>
        <taxon>Sar</taxon>
        <taxon>Alveolata</taxon>
        <taxon>Apicomplexa</taxon>
        <taxon>Conoidasida</taxon>
        <taxon>Coccidia</taxon>
        <taxon>Eucoccidiorida</taxon>
        <taxon>Eimeriorina</taxon>
        <taxon>Eimeriidae</taxon>
        <taxon>Eimeria</taxon>
    </lineage>
</organism>
<feature type="transmembrane region" description="Helical" evidence="2">
    <location>
        <begin position="223"/>
        <end position="244"/>
    </location>
</feature>
<feature type="compositionally biased region" description="Low complexity" evidence="1">
    <location>
        <begin position="178"/>
        <end position="201"/>
    </location>
</feature>